<dbReference type="RefSeq" id="WP_083407148.1">
    <property type="nucleotide sequence ID" value="NZ_LT629971.1"/>
</dbReference>
<sequence>MDVCARNNIKIVGREGGPLLLLAHGFGCDQNLWRLIVDRLTPTFRIVLMDHVGSGASDPQAWDDAKYATLDGYADDIVDIVRELDLTDVVFVGHSVASMIGALATIREPARFAKLVMVTPSPRYVDDADYHGGFSREDIDELLESMDLNYLGWSQAMAPVIMGHPERPELSDELEASFCRTDPDRARAFARATFLSDNRADLPRIPVPTLIVDCTEDAIAPRSVGRYVHTHVPDSRLVTLNATGHCPHVSDPDVTAEAIAEFAAPA</sequence>
<protein>
    <submittedName>
        <fullName evidence="3">Pimeloyl-ACP methyl ester carboxylesterase</fullName>
    </submittedName>
</protein>
<dbReference type="PANTHER" id="PTHR43039">
    <property type="entry name" value="ESTERASE-RELATED"/>
    <property type="match status" value="1"/>
</dbReference>
<dbReference type="EMBL" id="LT629971">
    <property type="protein sequence ID" value="SEH62604.1"/>
    <property type="molecule type" value="Genomic_DNA"/>
</dbReference>
<dbReference type="PRINTS" id="PR00111">
    <property type="entry name" value="ABHYDROLASE"/>
</dbReference>
<proteinExistence type="inferred from homology"/>
<dbReference type="Pfam" id="PF12697">
    <property type="entry name" value="Abhydrolase_6"/>
    <property type="match status" value="1"/>
</dbReference>
<reference evidence="4" key="1">
    <citation type="submission" date="2016-10" db="EMBL/GenBank/DDBJ databases">
        <authorList>
            <person name="Varghese N."/>
            <person name="Submissions S."/>
        </authorList>
    </citation>
    <scope>NUCLEOTIDE SEQUENCE [LARGE SCALE GENOMIC DNA]</scope>
    <source>
        <strain evidence="4">DSM 45405</strain>
    </source>
</reference>
<organism evidence="3 4">
    <name type="scientific">Mycolicibacterium rutilum</name>
    <name type="common">Mycobacterium rutilum</name>
    <dbReference type="NCBI Taxonomy" id="370526"/>
    <lineage>
        <taxon>Bacteria</taxon>
        <taxon>Bacillati</taxon>
        <taxon>Actinomycetota</taxon>
        <taxon>Actinomycetes</taxon>
        <taxon>Mycobacteriales</taxon>
        <taxon>Mycobacteriaceae</taxon>
        <taxon>Mycolicibacterium</taxon>
    </lineage>
</organism>
<gene>
    <name evidence="3" type="ORF">SAMN04489835_2180</name>
</gene>
<accession>A0A1H6JKR0</accession>
<evidence type="ECO:0000313" key="3">
    <source>
        <dbReference type="EMBL" id="SEH62604.1"/>
    </source>
</evidence>
<evidence type="ECO:0000256" key="1">
    <source>
        <dbReference type="ARBA" id="ARBA00008645"/>
    </source>
</evidence>
<dbReference type="AlphaFoldDB" id="A0A1H6JKR0"/>
<dbReference type="Proteomes" id="UP000182915">
    <property type="component" value="Chromosome I"/>
</dbReference>
<feature type="domain" description="AB hydrolase-1" evidence="2">
    <location>
        <begin position="20"/>
        <end position="258"/>
    </location>
</feature>
<keyword evidence="4" id="KW-1185">Reference proteome</keyword>
<dbReference type="STRING" id="370526.SAMN04489835_2180"/>
<dbReference type="InterPro" id="IPR029058">
    <property type="entry name" value="AB_hydrolase_fold"/>
</dbReference>
<dbReference type="GO" id="GO:0003824">
    <property type="term" value="F:catalytic activity"/>
    <property type="evidence" value="ECO:0007669"/>
    <property type="project" value="UniProtKB-ARBA"/>
</dbReference>
<comment type="similarity">
    <text evidence="1">Belongs to the AB hydrolase superfamily.</text>
</comment>
<dbReference type="OrthoDB" id="8680283at2"/>
<evidence type="ECO:0000259" key="2">
    <source>
        <dbReference type="Pfam" id="PF12697"/>
    </source>
</evidence>
<name>A0A1H6JKR0_MYCRU</name>
<dbReference type="Gene3D" id="3.40.50.1820">
    <property type="entry name" value="alpha/beta hydrolase"/>
    <property type="match status" value="1"/>
</dbReference>
<dbReference type="InterPro" id="IPR000073">
    <property type="entry name" value="AB_hydrolase_1"/>
</dbReference>
<dbReference type="SUPFAM" id="SSF53474">
    <property type="entry name" value="alpha/beta-Hydrolases"/>
    <property type="match status" value="1"/>
</dbReference>
<evidence type="ECO:0000313" key="4">
    <source>
        <dbReference type="Proteomes" id="UP000182915"/>
    </source>
</evidence>